<reference evidence="2 3" key="1">
    <citation type="submission" date="2019-03" db="EMBL/GenBank/DDBJ databases">
        <title>Complete genome sequence of Paenisporosarcina antarctica CGMCC 1.6503T.</title>
        <authorList>
            <person name="Rong J.-C."/>
            <person name="Chi N.-Y."/>
            <person name="Zhang Q.-F."/>
        </authorList>
    </citation>
    <scope>NUCLEOTIDE SEQUENCE [LARGE SCALE GENOMIC DNA]</scope>
    <source>
        <strain evidence="2 3">CGMCC 1.6503</strain>
    </source>
</reference>
<dbReference type="CDD" id="cd04301">
    <property type="entry name" value="NAT_SF"/>
    <property type="match status" value="1"/>
</dbReference>
<dbReference type="PANTHER" id="PTHR13355">
    <property type="entry name" value="GLUCOSAMINE 6-PHOSPHATE N-ACETYLTRANSFERASE"/>
    <property type="match status" value="1"/>
</dbReference>
<sequence length="142" mass="16364">MITAKRVETEKEREDAFLIRQKVFVQEQDVPVDLELDEHDQSAIHFVAYDGEEPIGAGRIRVPEPGISKVERVCILSQYRGKHLGNLMMEKMEFYAKEAGLKTVKLNAQSYAIPFYEKLHYKITSPEFLDAGIPHRAMQKEL</sequence>
<dbReference type="InterPro" id="IPR016181">
    <property type="entry name" value="Acyl_CoA_acyltransferase"/>
</dbReference>
<proteinExistence type="predicted"/>
<organism evidence="2 3">
    <name type="scientific">Paenisporosarcina antarctica</name>
    <dbReference type="NCBI Taxonomy" id="417367"/>
    <lineage>
        <taxon>Bacteria</taxon>
        <taxon>Bacillati</taxon>
        <taxon>Bacillota</taxon>
        <taxon>Bacilli</taxon>
        <taxon>Bacillales</taxon>
        <taxon>Caryophanaceae</taxon>
        <taxon>Paenisporosarcina</taxon>
    </lineage>
</organism>
<dbReference type="PROSITE" id="PS51186">
    <property type="entry name" value="GNAT"/>
    <property type="match status" value="1"/>
</dbReference>
<dbReference type="KEGG" id="panc:E2636_11245"/>
<dbReference type="SUPFAM" id="SSF55729">
    <property type="entry name" value="Acyl-CoA N-acyltransferases (Nat)"/>
    <property type="match status" value="1"/>
</dbReference>
<dbReference type="InterPro" id="IPR000182">
    <property type="entry name" value="GNAT_dom"/>
</dbReference>
<gene>
    <name evidence="2" type="ORF">E2636_11245</name>
</gene>
<dbReference type="PANTHER" id="PTHR13355:SF11">
    <property type="entry name" value="GLUCOSAMINE 6-PHOSPHATE N-ACETYLTRANSFERASE"/>
    <property type="match status" value="1"/>
</dbReference>
<evidence type="ECO:0000313" key="2">
    <source>
        <dbReference type="EMBL" id="QBP41682.1"/>
    </source>
</evidence>
<dbReference type="AlphaFoldDB" id="A0A4P6ZZ08"/>
<dbReference type="GO" id="GO:0004343">
    <property type="term" value="F:glucosamine 6-phosphate N-acetyltransferase activity"/>
    <property type="evidence" value="ECO:0007669"/>
    <property type="project" value="TreeGrafter"/>
</dbReference>
<dbReference type="InterPro" id="IPR039143">
    <property type="entry name" value="GNPNAT1-like"/>
</dbReference>
<dbReference type="OrthoDB" id="9796171at2"/>
<accession>A0A4P6ZZ08</accession>
<keyword evidence="2" id="KW-0808">Transferase</keyword>
<dbReference type="Gene3D" id="3.40.630.30">
    <property type="match status" value="1"/>
</dbReference>
<dbReference type="Pfam" id="PF13673">
    <property type="entry name" value="Acetyltransf_10"/>
    <property type="match status" value="1"/>
</dbReference>
<evidence type="ECO:0000259" key="1">
    <source>
        <dbReference type="PROSITE" id="PS51186"/>
    </source>
</evidence>
<protein>
    <submittedName>
        <fullName evidence="2">GNAT family N-acetyltransferase</fullName>
    </submittedName>
</protein>
<feature type="domain" description="N-acetyltransferase" evidence="1">
    <location>
        <begin position="3"/>
        <end position="142"/>
    </location>
</feature>
<keyword evidence="3" id="KW-1185">Reference proteome</keyword>
<evidence type="ECO:0000313" key="3">
    <source>
        <dbReference type="Proteomes" id="UP000294292"/>
    </source>
</evidence>
<dbReference type="EMBL" id="CP038015">
    <property type="protein sequence ID" value="QBP41682.1"/>
    <property type="molecule type" value="Genomic_DNA"/>
</dbReference>
<name>A0A4P6ZZ08_9BACL</name>
<dbReference type="Proteomes" id="UP000294292">
    <property type="component" value="Chromosome"/>
</dbReference>
<dbReference type="RefSeq" id="WP_134210269.1">
    <property type="nucleotide sequence ID" value="NZ_CP038015.1"/>
</dbReference>